<gene>
    <name evidence="2" type="primary">tnsB_5</name>
    <name evidence="2" type="ORF">GAK29_04548</name>
</gene>
<dbReference type="InterPro" id="IPR001584">
    <property type="entry name" value="Integrase_cat-core"/>
</dbReference>
<organism evidence="2 3">
    <name type="scientific">Acinetobacter bereziniae</name>
    <name type="common">Acinetobacter genomosp. 10</name>
    <dbReference type="NCBI Taxonomy" id="106648"/>
    <lineage>
        <taxon>Bacteria</taxon>
        <taxon>Pseudomonadati</taxon>
        <taxon>Pseudomonadota</taxon>
        <taxon>Gammaproteobacteria</taxon>
        <taxon>Moraxellales</taxon>
        <taxon>Moraxellaceae</taxon>
        <taxon>Acinetobacter</taxon>
    </lineage>
</organism>
<dbReference type="SUPFAM" id="SSF53098">
    <property type="entry name" value="Ribonuclease H-like"/>
    <property type="match status" value="1"/>
</dbReference>
<name>A0A833PBF9_ACIBZ</name>
<protein>
    <submittedName>
        <fullName evidence="2">Transposon Tn7 transposition protein TnsB</fullName>
    </submittedName>
</protein>
<evidence type="ECO:0000313" key="3">
    <source>
        <dbReference type="Proteomes" id="UP000490535"/>
    </source>
</evidence>
<feature type="domain" description="Integrase catalytic" evidence="1">
    <location>
        <begin position="231"/>
        <end position="381"/>
    </location>
</feature>
<dbReference type="AlphaFoldDB" id="A0A833PBF9"/>
<dbReference type="GO" id="GO:0003676">
    <property type="term" value="F:nucleic acid binding"/>
    <property type="evidence" value="ECO:0007669"/>
    <property type="project" value="InterPro"/>
</dbReference>
<evidence type="ECO:0000259" key="1">
    <source>
        <dbReference type="PROSITE" id="PS50994"/>
    </source>
</evidence>
<dbReference type="Proteomes" id="UP000490535">
    <property type="component" value="Unassembled WGS sequence"/>
</dbReference>
<dbReference type="GO" id="GO:0015074">
    <property type="term" value="P:DNA integration"/>
    <property type="evidence" value="ECO:0007669"/>
    <property type="project" value="InterPro"/>
</dbReference>
<accession>A0A833PBF9</accession>
<sequence length="381" mass="43674">MEDNSKESMIPLNREQVDFSVGASVIHIPSGKNYKIKRQIDFSYIECQCSEIGRLMVLPILSLSKSNNSLQVSYPDLNSIEPDDWKEAERRYNLILPLLNGEISGRKEIDEYAKNKGIGRATLYRWFGVYKATRSVSSLIPKQRGWRESNSRLTSEQDKIINDVIQKYYLSPQRLSQHEIFNQIKIVCSQRNLTRPTKNSIRKRILSLSAKDVLYGRGQPKKAKDKFAPKAGMFPNVLYPLDVIQIDHTPVDLILVDDLNRQPIGRPWVTFAIDVYSRMILGYYLSLDAPSEIAVAMCIAHAVLPKEEWLAAKEITGEWKVWGIPKKIHVDNGPDFRTETLRRACLEYDINLEFRPVKVPNYGGHIERLVGTFMKETGFVA</sequence>
<dbReference type="Gene3D" id="3.30.420.10">
    <property type="entry name" value="Ribonuclease H-like superfamily/Ribonuclease H"/>
    <property type="match status" value="1"/>
</dbReference>
<comment type="caution">
    <text evidence="2">The sequence shown here is derived from an EMBL/GenBank/DDBJ whole genome shotgun (WGS) entry which is preliminary data.</text>
</comment>
<dbReference type="PROSITE" id="PS50994">
    <property type="entry name" value="INTEGRASE"/>
    <property type="match status" value="1"/>
</dbReference>
<dbReference type="EMBL" id="WNDP01000213">
    <property type="protein sequence ID" value="KAF1015484.1"/>
    <property type="molecule type" value="Genomic_DNA"/>
</dbReference>
<proteinExistence type="predicted"/>
<evidence type="ECO:0000313" key="2">
    <source>
        <dbReference type="EMBL" id="KAF1015484.1"/>
    </source>
</evidence>
<dbReference type="InterPro" id="IPR036397">
    <property type="entry name" value="RNaseH_sf"/>
</dbReference>
<dbReference type="InterPro" id="IPR012337">
    <property type="entry name" value="RNaseH-like_sf"/>
</dbReference>
<reference evidence="3" key="1">
    <citation type="journal article" date="2020" name="MBio">
        <title>Horizontal gene transfer to a defensive symbiont with a reduced genome amongst a multipartite beetle microbiome.</title>
        <authorList>
            <person name="Waterworth S.C."/>
            <person name="Florez L.V."/>
            <person name="Rees E.R."/>
            <person name="Hertweck C."/>
            <person name="Kaltenpoth M."/>
            <person name="Kwan J.C."/>
        </authorList>
    </citation>
    <scope>NUCLEOTIDE SEQUENCE [LARGE SCALE GENOMIC DNA]</scope>
</reference>